<evidence type="ECO:0000256" key="3">
    <source>
        <dbReference type="ARBA" id="ARBA00022490"/>
    </source>
</evidence>
<dbReference type="Pfam" id="PF03807">
    <property type="entry name" value="F420_oxidored"/>
    <property type="match status" value="1"/>
</dbReference>
<evidence type="ECO:0000256" key="1">
    <source>
        <dbReference type="ARBA" id="ARBA00005205"/>
    </source>
</evidence>
<keyword evidence="4 10" id="KW-0028">Amino-acid biosynthesis</keyword>
<comment type="catalytic activity">
    <reaction evidence="9 10">
        <text>L-proline + NADP(+) = (S)-1-pyrroline-5-carboxylate + NADPH + 2 H(+)</text>
        <dbReference type="Rhea" id="RHEA:14109"/>
        <dbReference type="ChEBI" id="CHEBI:15378"/>
        <dbReference type="ChEBI" id="CHEBI:17388"/>
        <dbReference type="ChEBI" id="CHEBI:57783"/>
        <dbReference type="ChEBI" id="CHEBI:58349"/>
        <dbReference type="ChEBI" id="CHEBI:60039"/>
        <dbReference type="EC" id="1.5.1.2"/>
    </reaction>
</comment>
<dbReference type="STRING" id="1856405.BFC17_05875"/>
<evidence type="ECO:0000256" key="8">
    <source>
        <dbReference type="ARBA" id="ARBA00050547"/>
    </source>
</evidence>
<feature type="binding site" evidence="12">
    <location>
        <position position="57"/>
    </location>
    <ligand>
        <name>NADPH</name>
        <dbReference type="ChEBI" id="CHEBI:57783"/>
    </ligand>
</feature>
<dbReference type="PIRSF" id="PIRSF000193">
    <property type="entry name" value="Pyrrol-5-carb_rd"/>
    <property type="match status" value="1"/>
</dbReference>
<comment type="similarity">
    <text evidence="2 10">Belongs to the pyrroline-5-carboxylate reductase family.</text>
</comment>
<dbReference type="EC" id="1.5.1.2" evidence="10 11"/>
<protein>
    <recommendedName>
        <fullName evidence="10 11">Pyrroline-5-carboxylate reductase</fullName>
        <shortName evidence="10">P5C reductase</shortName>
        <shortName evidence="10">P5CR</shortName>
        <ecNumber evidence="10 11">1.5.1.2</ecNumber>
    </recommendedName>
    <alternativeName>
        <fullName evidence="10">PCA reductase</fullName>
    </alternativeName>
</protein>
<dbReference type="InterPro" id="IPR028939">
    <property type="entry name" value="P5C_Rdtase_cat_N"/>
</dbReference>
<dbReference type="EMBL" id="MJIC01000016">
    <property type="protein sequence ID" value="OFI32680.1"/>
    <property type="molecule type" value="Genomic_DNA"/>
</dbReference>
<evidence type="ECO:0000256" key="10">
    <source>
        <dbReference type="HAMAP-Rule" id="MF_01925"/>
    </source>
</evidence>
<evidence type="ECO:0000313" key="16">
    <source>
        <dbReference type="Proteomes" id="UP000176037"/>
    </source>
</evidence>
<dbReference type="InterPro" id="IPR036291">
    <property type="entry name" value="NAD(P)-bd_dom_sf"/>
</dbReference>
<keyword evidence="3 10" id="KW-0963">Cytoplasm</keyword>
<evidence type="ECO:0000256" key="7">
    <source>
        <dbReference type="ARBA" id="ARBA00023002"/>
    </source>
</evidence>
<evidence type="ECO:0000256" key="11">
    <source>
        <dbReference type="NCBIfam" id="TIGR00112"/>
    </source>
</evidence>
<evidence type="ECO:0000259" key="13">
    <source>
        <dbReference type="Pfam" id="PF03807"/>
    </source>
</evidence>
<dbReference type="FunFam" id="3.40.50.720:FF:000105">
    <property type="entry name" value="Pyrroline-5-carboxylate reductase"/>
    <property type="match status" value="1"/>
</dbReference>
<dbReference type="PANTHER" id="PTHR11645">
    <property type="entry name" value="PYRROLINE-5-CARBOXYLATE REDUCTASE"/>
    <property type="match status" value="1"/>
</dbReference>
<dbReference type="Pfam" id="PF14748">
    <property type="entry name" value="P5CR_dimer"/>
    <property type="match status" value="1"/>
</dbReference>
<dbReference type="RefSeq" id="WP_070178208.1">
    <property type="nucleotide sequence ID" value="NZ_BMJR01000005.1"/>
</dbReference>
<comment type="pathway">
    <text evidence="1 10">Amino-acid biosynthesis; L-proline biosynthesis; L-proline from L-glutamate 5-semialdehyde: step 1/1.</text>
</comment>
<keyword evidence="6 10" id="KW-0521">NADP</keyword>
<dbReference type="InterPro" id="IPR000304">
    <property type="entry name" value="Pyrroline-COOH_reductase"/>
</dbReference>
<dbReference type="GO" id="GO:0005737">
    <property type="term" value="C:cytoplasm"/>
    <property type="evidence" value="ECO:0007669"/>
    <property type="project" value="UniProtKB-SubCell"/>
</dbReference>
<evidence type="ECO:0000259" key="14">
    <source>
        <dbReference type="Pfam" id="PF14748"/>
    </source>
</evidence>
<feature type="binding site" evidence="12">
    <location>
        <begin position="9"/>
        <end position="14"/>
    </location>
    <ligand>
        <name>NADP(+)</name>
        <dbReference type="ChEBI" id="CHEBI:58349"/>
    </ligand>
</feature>
<evidence type="ECO:0000256" key="9">
    <source>
        <dbReference type="ARBA" id="ARBA00052690"/>
    </source>
</evidence>
<organism evidence="15 16">
    <name type="scientific">Alteromonas lipolytica</name>
    <dbReference type="NCBI Taxonomy" id="1856405"/>
    <lineage>
        <taxon>Bacteria</taxon>
        <taxon>Pseudomonadati</taxon>
        <taxon>Pseudomonadota</taxon>
        <taxon>Gammaproteobacteria</taxon>
        <taxon>Alteromonadales</taxon>
        <taxon>Alteromonadaceae</taxon>
        <taxon>Alteromonas/Salinimonas group</taxon>
        <taxon>Alteromonas</taxon>
    </lineage>
</organism>
<sequence length="273" mass="29053">MQHRKLAFIGAGNMTRSIVAGLVSSGYPKEAIIASNRSRPKLDALQEELGINVTQSNDEACQFADAIVLSVKPQMMADVCAAMQQQTDFSGKLFISIAAGLPVSRLQEMLGGDYPVVRVMPNTPSLLGMGMSGLYAQDSVSQADRDYVADVMAAVGKTLWVEQEDGINGVIAAAGSSPAYFFLFLQAMQDECMAQGFSKDDARLLVQQAMLGAAQMVCENPQLELSELRAQVTSKGGTTAAAVNSLIDSDLQQIVAKAMQAAVARAEEMATLF</sequence>
<dbReference type="InterPro" id="IPR029036">
    <property type="entry name" value="P5CR_dimer"/>
</dbReference>
<comment type="catalytic activity">
    <reaction evidence="8 10">
        <text>L-proline + NAD(+) = (S)-1-pyrroline-5-carboxylate + NADH + 2 H(+)</text>
        <dbReference type="Rhea" id="RHEA:14105"/>
        <dbReference type="ChEBI" id="CHEBI:15378"/>
        <dbReference type="ChEBI" id="CHEBI:17388"/>
        <dbReference type="ChEBI" id="CHEBI:57540"/>
        <dbReference type="ChEBI" id="CHEBI:57945"/>
        <dbReference type="ChEBI" id="CHEBI:60039"/>
        <dbReference type="EC" id="1.5.1.2"/>
    </reaction>
</comment>
<dbReference type="HAMAP" id="MF_01925">
    <property type="entry name" value="P5C_reductase"/>
    <property type="match status" value="1"/>
</dbReference>
<evidence type="ECO:0000256" key="6">
    <source>
        <dbReference type="ARBA" id="ARBA00022857"/>
    </source>
</evidence>
<dbReference type="SUPFAM" id="SSF48179">
    <property type="entry name" value="6-phosphogluconate dehydrogenase C-terminal domain-like"/>
    <property type="match status" value="1"/>
</dbReference>
<dbReference type="SUPFAM" id="SSF51735">
    <property type="entry name" value="NAD(P)-binding Rossmann-fold domains"/>
    <property type="match status" value="1"/>
</dbReference>
<dbReference type="Proteomes" id="UP000176037">
    <property type="component" value="Unassembled WGS sequence"/>
</dbReference>
<dbReference type="GO" id="GO:0055129">
    <property type="term" value="P:L-proline biosynthetic process"/>
    <property type="evidence" value="ECO:0007669"/>
    <property type="project" value="UniProtKB-UniRule"/>
</dbReference>
<dbReference type="PANTHER" id="PTHR11645:SF0">
    <property type="entry name" value="PYRROLINE-5-CARBOXYLATE REDUCTASE 3"/>
    <property type="match status" value="1"/>
</dbReference>
<evidence type="ECO:0000256" key="4">
    <source>
        <dbReference type="ARBA" id="ARBA00022605"/>
    </source>
</evidence>
<comment type="subcellular location">
    <subcellularLocation>
        <location evidence="10">Cytoplasm</location>
    </subcellularLocation>
</comment>
<dbReference type="OrthoDB" id="9805754at2"/>
<dbReference type="InterPro" id="IPR008927">
    <property type="entry name" value="6-PGluconate_DH-like_C_sf"/>
</dbReference>
<dbReference type="AlphaFoldDB" id="A0A1E8F9T7"/>
<dbReference type="FunFam" id="1.10.3730.10:FF:000001">
    <property type="entry name" value="Pyrroline-5-carboxylate reductase"/>
    <property type="match status" value="1"/>
</dbReference>
<proteinExistence type="inferred from homology"/>
<feature type="domain" description="Pyrroline-5-carboxylate reductase dimerisation" evidence="14">
    <location>
        <begin position="164"/>
        <end position="269"/>
    </location>
</feature>
<accession>A0A1E8F9T7</accession>
<evidence type="ECO:0000256" key="2">
    <source>
        <dbReference type="ARBA" id="ARBA00005525"/>
    </source>
</evidence>
<dbReference type="GO" id="GO:0004735">
    <property type="term" value="F:pyrroline-5-carboxylate reductase activity"/>
    <property type="evidence" value="ECO:0007669"/>
    <property type="project" value="UniProtKB-UniRule"/>
</dbReference>
<keyword evidence="7 10" id="KW-0560">Oxidoreductase</keyword>
<comment type="caution">
    <text evidence="15">The sequence shown here is derived from an EMBL/GenBank/DDBJ whole genome shotgun (WGS) entry which is preliminary data.</text>
</comment>
<comment type="function">
    <text evidence="10">Catalyzes the reduction of 1-pyrroline-5-carboxylate (PCA) to L-proline.</text>
</comment>
<dbReference type="Gene3D" id="1.10.3730.10">
    <property type="entry name" value="ProC C-terminal domain-like"/>
    <property type="match status" value="1"/>
</dbReference>
<feature type="domain" description="Pyrroline-5-carboxylate reductase catalytic N-terminal" evidence="13">
    <location>
        <begin position="5"/>
        <end position="100"/>
    </location>
</feature>
<keyword evidence="16" id="KW-1185">Reference proteome</keyword>
<gene>
    <name evidence="10" type="primary">proC</name>
    <name evidence="15" type="ORF">BFC17_05875</name>
</gene>
<keyword evidence="5 10" id="KW-0641">Proline biosynthesis</keyword>
<reference evidence="15 16" key="1">
    <citation type="submission" date="2016-09" db="EMBL/GenBank/DDBJ databases">
        <title>Alteromonas lipolytica, a new species isolated from sea water.</title>
        <authorList>
            <person name="Wu Y.-H."/>
            <person name="Cheng H."/>
            <person name="Xu X.-W."/>
        </authorList>
    </citation>
    <scope>NUCLEOTIDE SEQUENCE [LARGE SCALE GENOMIC DNA]</scope>
    <source>
        <strain evidence="15 16">JW12</strain>
    </source>
</reference>
<dbReference type="UniPathway" id="UPA00098">
    <property type="reaction ID" value="UER00361"/>
</dbReference>
<dbReference type="NCBIfam" id="TIGR00112">
    <property type="entry name" value="proC"/>
    <property type="match status" value="1"/>
</dbReference>
<evidence type="ECO:0000256" key="5">
    <source>
        <dbReference type="ARBA" id="ARBA00022650"/>
    </source>
</evidence>
<name>A0A1E8F9T7_9ALTE</name>
<dbReference type="Gene3D" id="3.40.50.720">
    <property type="entry name" value="NAD(P)-binding Rossmann-like Domain"/>
    <property type="match status" value="1"/>
</dbReference>
<evidence type="ECO:0000313" key="15">
    <source>
        <dbReference type="EMBL" id="OFI32680.1"/>
    </source>
</evidence>
<evidence type="ECO:0000256" key="12">
    <source>
        <dbReference type="PIRSR" id="PIRSR000193-1"/>
    </source>
</evidence>